<dbReference type="EMBL" id="AP025591">
    <property type="protein sequence ID" value="BDG06311.1"/>
    <property type="molecule type" value="Genomic_DNA"/>
</dbReference>
<evidence type="ECO:0008006" key="3">
    <source>
        <dbReference type="Google" id="ProtNLM"/>
    </source>
</evidence>
<proteinExistence type="predicted"/>
<sequence length="173" mass="19126">MSLLPLVLAGTLVAQYTPAQHPLTAGTLVIRYDPAQHPPDACLRVFDVALNRDKPVADLRACAGTRSPVRFDYQGPFWWWEIFISPEAFDALVSFARSRAAEFDATRSDGSDTAFEISWFEGQVPRSYVIGPDRACRFLADLGDVAASKGEPDVARWAHTTMKRVPHCSSTVK</sequence>
<organism evidence="1 2">
    <name type="scientific">Anaeromyxobacter oryzae</name>
    <dbReference type="NCBI Taxonomy" id="2918170"/>
    <lineage>
        <taxon>Bacteria</taxon>
        <taxon>Pseudomonadati</taxon>
        <taxon>Myxococcota</taxon>
        <taxon>Myxococcia</taxon>
        <taxon>Myxococcales</taxon>
        <taxon>Cystobacterineae</taxon>
        <taxon>Anaeromyxobacteraceae</taxon>
        <taxon>Anaeromyxobacter</taxon>
    </lineage>
</organism>
<evidence type="ECO:0000313" key="1">
    <source>
        <dbReference type="EMBL" id="BDG06311.1"/>
    </source>
</evidence>
<protein>
    <recommendedName>
        <fullName evidence="3">Lipoprotein</fullName>
    </recommendedName>
</protein>
<dbReference type="RefSeq" id="WP_248355756.1">
    <property type="nucleotide sequence ID" value="NZ_AP025591.1"/>
</dbReference>
<gene>
    <name evidence="1" type="ORF">AMOR_53070</name>
</gene>
<evidence type="ECO:0000313" key="2">
    <source>
        <dbReference type="Proteomes" id="UP001162891"/>
    </source>
</evidence>
<dbReference type="Proteomes" id="UP001162891">
    <property type="component" value="Chromosome"/>
</dbReference>
<keyword evidence="2" id="KW-1185">Reference proteome</keyword>
<reference evidence="2" key="1">
    <citation type="journal article" date="2022" name="Int. J. Syst. Evol. Microbiol.">
        <title>Anaeromyxobacter oryzae sp. nov., Anaeromyxobacter diazotrophicus sp. nov. and Anaeromyxobacter paludicola sp. nov., isolated from paddy soils.</title>
        <authorList>
            <person name="Itoh H."/>
            <person name="Xu Z."/>
            <person name="Mise K."/>
            <person name="Masuda Y."/>
            <person name="Ushijima N."/>
            <person name="Hayakawa C."/>
            <person name="Shiratori Y."/>
            <person name="Senoo K."/>
        </authorList>
    </citation>
    <scope>NUCLEOTIDE SEQUENCE [LARGE SCALE GENOMIC DNA]</scope>
    <source>
        <strain evidence="2">Red232</strain>
    </source>
</reference>
<name>A0ABM7X3D6_9BACT</name>
<accession>A0ABM7X3D6</accession>